<reference evidence="2 3" key="1">
    <citation type="submission" date="2019-03" db="EMBL/GenBank/DDBJ databases">
        <title>First draft genome of Liparis tanakae, snailfish: a comprehensive survey of snailfish specific genes.</title>
        <authorList>
            <person name="Kim W."/>
            <person name="Song I."/>
            <person name="Jeong J.-H."/>
            <person name="Kim D."/>
            <person name="Kim S."/>
            <person name="Ryu S."/>
            <person name="Song J.Y."/>
            <person name="Lee S.K."/>
        </authorList>
    </citation>
    <scope>NUCLEOTIDE SEQUENCE [LARGE SCALE GENOMIC DNA]</scope>
    <source>
        <tissue evidence="2">Muscle</tissue>
    </source>
</reference>
<evidence type="ECO:0000313" key="2">
    <source>
        <dbReference type="EMBL" id="TNN76076.1"/>
    </source>
</evidence>
<evidence type="ECO:0000256" key="1">
    <source>
        <dbReference type="SAM" id="MobiDB-lite"/>
    </source>
</evidence>
<evidence type="ECO:0000313" key="3">
    <source>
        <dbReference type="Proteomes" id="UP000314294"/>
    </source>
</evidence>
<organism evidence="2 3">
    <name type="scientific">Liparis tanakae</name>
    <name type="common">Tanaka's snailfish</name>
    <dbReference type="NCBI Taxonomy" id="230148"/>
    <lineage>
        <taxon>Eukaryota</taxon>
        <taxon>Metazoa</taxon>
        <taxon>Chordata</taxon>
        <taxon>Craniata</taxon>
        <taxon>Vertebrata</taxon>
        <taxon>Euteleostomi</taxon>
        <taxon>Actinopterygii</taxon>
        <taxon>Neopterygii</taxon>
        <taxon>Teleostei</taxon>
        <taxon>Neoteleostei</taxon>
        <taxon>Acanthomorphata</taxon>
        <taxon>Eupercaria</taxon>
        <taxon>Perciformes</taxon>
        <taxon>Cottioidei</taxon>
        <taxon>Cottales</taxon>
        <taxon>Liparidae</taxon>
        <taxon>Liparis</taxon>
    </lineage>
</organism>
<name>A0A4Z2IDP5_9TELE</name>
<sequence>MLRGPVPLHTAPPRAGNPSAPEPGERIQAGLGYLEVGDSVLDQIRQVFSLLGSPFAHSVRLAELVESPGAPDWLRLQPLGSGSRAQLLRVVMLHQRGSVHKVLQECVCVLQPFAELGVGQFLHFAANKVPELLNAVLHRPTQLLLCGPGACRGGARESGSQHVMKIHLMHRSFPAPRGAALLTVSSEFLEAADLLLGSGQLLLQGAQSPCSEGAGFGLTVWYPGGGRHKERA</sequence>
<dbReference type="Proteomes" id="UP000314294">
    <property type="component" value="Unassembled WGS sequence"/>
</dbReference>
<comment type="caution">
    <text evidence="2">The sequence shown here is derived from an EMBL/GenBank/DDBJ whole genome shotgun (WGS) entry which is preliminary data.</text>
</comment>
<keyword evidence="3" id="KW-1185">Reference proteome</keyword>
<feature type="region of interest" description="Disordered" evidence="1">
    <location>
        <begin position="1"/>
        <end position="24"/>
    </location>
</feature>
<accession>A0A4Z2IDP5</accession>
<proteinExistence type="predicted"/>
<gene>
    <name evidence="2" type="ORF">EYF80_013607</name>
</gene>
<protein>
    <submittedName>
        <fullName evidence="2">Uncharacterized protein</fullName>
    </submittedName>
</protein>
<dbReference type="AlphaFoldDB" id="A0A4Z2IDP5"/>
<dbReference type="EMBL" id="SRLO01000096">
    <property type="protein sequence ID" value="TNN76076.1"/>
    <property type="molecule type" value="Genomic_DNA"/>
</dbReference>